<evidence type="ECO:0000256" key="1">
    <source>
        <dbReference type="SAM" id="Phobius"/>
    </source>
</evidence>
<protein>
    <submittedName>
        <fullName evidence="2">Uncharacterized protein</fullName>
    </submittedName>
</protein>
<dbReference type="PANTHER" id="PTHR34214">
    <property type="match status" value="1"/>
</dbReference>
<dbReference type="Pfam" id="PF06799">
    <property type="entry name" value="CGLD27-like"/>
    <property type="match status" value="1"/>
</dbReference>
<feature type="transmembrane region" description="Helical" evidence="1">
    <location>
        <begin position="128"/>
        <end position="149"/>
    </location>
</feature>
<comment type="caution">
    <text evidence="2">The sequence shown here is derived from an EMBL/GenBank/DDBJ whole genome shotgun (WGS) entry which is preliminary data.</text>
</comment>
<keyword evidence="1" id="KW-1133">Transmembrane helix</keyword>
<dbReference type="PANTHER" id="PTHR34214:SF1">
    <property type="entry name" value="DUF1230 FAMILY PROTEIN"/>
    <property type="match status" value="1"/>
</dbReference>
<sequence length="267" mass="29153">MAKSLFLSPKPLHPPLPLLPSSTPTHHFSHLPFPIQHPRKSCISLTPKSSNSRNWRTEPGTECPVPLDQLPINEYQNLSDSFLFSWASGDLIEYSSRLFATGLSFGLLVGLPVSWFGSVGSDHDSMKLLLGSVSSGLFAVTLAVVRMYLGWAYVGNRLLSATVEYEETGWYDGQIWVKTAEVLARDRLLGSFQVKPVLGRLKNSLVALAVSLFVCIALLIDYEGSHEDALSSSTATEDRVIGGVYNDESARSFEPDAFCGDSGLVAE</sequence>
<dbReference type="AlphaFoldDB" id="A0A9Q1KDB6"/>
<dbReference type="EMBL" id="JAKOGI010000166">
    <property type="protein sequence ID" value="KAJ8441425.1"/>
    <property type="molecule type" value="Genomic_DNA"/>
</dbReference>
<organism evidence="2 3">
    <name type="scientific">Carnegiea gigantea</name>
    <dbReference type="NCBI Taxonomy" id="171969"/>
    <lineage>
        <taxon>Eukaryota</taxon>
        <taxon>Viridiplantae</taxon>
        <taxon>Streptophyta</taxon>
        <taxon>Embryophyta</taxon>
        <taxon>Tracheophyta</taxon>
        <taxon>Spermatophyta</taxon>
        <taxon>Magnoliopsida</taxon>
        <taxon>eudicotyledons</taxon>
        <taxon>Gunneridae</taxon>
        <taxon>Pentapetalae</taxon>
        <taxon>Caryophyllales</taxon>
        <taxon>Cactineae</taxon>
        <taxon>Cactaceae</taxon>
        <taxon>Cactoideae</taxon>
        <taxon>Echinocereeae</taxon>
        <taxon>Carnegiea</taxon>
    </lineage>
</organism>
<dbReference type="OrthoDB" id="192326at2759"/>
<feature type="transmembrane region" description="Helical" evidence="1">
    <location>
        <begin position="98"/>
        <end position="116"/>
    </location>
</feature>
<keyword evidence="1" id="KW-0472">Membrane</keyword>
<keyword evidence="1" id="KW-0812">Transmembrane</keyword>
<keyword evidence="3" id="KW-1185">Reference proteome</keyword>
<reference evidence="2" key="1">
    <citation type="submission" date="2022-04" db="EMBL/GenBank/DDBJ databases">
        <title>Carnegiea gigantea Genome sequencing and assembly v2.</title>
        <authorList>
            <person name="Copetti D."/>
            <person name="Sanderson M.J."/>
            <person name="Burquez A."/>
            <person name="Wojciechowski M.F."/>
        </authorList>
    </citation>
    <scope>NUCLEOTIDE SEQUENCE</scope>
    <source>
        <strain evidence="2">SGP5-SGP5p</strain>
        <tissue evidence="2">Aerial part</tissue>
    </source>
</reference>
<accession>A0A9Q1KDB6</accession>
<name>A0A9Q1KDB6_9CARY</name>
<gene>
    <name evidence="2" type="ORF">Cgig2_023611</name>
</gene>
<dbReference type="InterPro" id="IPR009631">
    <property type="entry name" value="CGLD27-like"/>
</dbReference>
<evidence type="ECO:0000313" key="3">
    <source>
        <dbReference type="Proteomes" id="UP001153076"/>
    </source>
</evidence>
<evidence type="ECO:0000313" key="2">
    <source>
        <dbReference type="EMBL" id="KAJ8441425.1"/>
    </source>
</evidence>
<proteinExistence type="predicted"/>
<dbReference type="Proteomes" id="UP001153076">
    <property type="component" value="Unassembled WGS sequence"/>
</dbReference>